<reference evidence="2 4" key="1">
    <citation type="submission" date="2015-09" db="EMBL/GenBank/DDBJ databases">
        <authorList>
            <consortium name="Pathogen Informatics"/>
        </authorList>
    </citation>
    <scope>NUCLEOTIDE SEQUENCE [LARGE SCALE GENOMIC DNA]</scope>
    <source>
        <strain evidence="2 4">2789STDY5834939</strain>
    </source>
</reference>
<feature type="transmembrane region" description="Helical" evidence="1">
    <location>
        <begin position="170"/>
        <end position="189"/>
    </location>
</feature>
<feature type="transmembrane region" description="Helical" evidence="1">
    <location>
        <begin position="91"/>
        <end position="111"/>
    </location>
</feature>
<dbReference type="AlphaFoldDB" id="A0A174R0U1"/>
<evidence type="ECO:0000256" key="1">
    <source>
        <dbReference type="SAM" id="Phobius"/>
    </source>
</evidence>
<reference evidence="3 5" key="2">
    <citation type="submission" date="2018-08" db="EMBL/GenBank/DDBJ databases">
        <title>A genome reference for cultivated species of the human gut microbiota.</title>
        <authorList>
            <person name="Zou Y."/>
            <person name="Xue W."/>
            <person name="Luo G."/>
        </authorList>
    </citation>
    <scope>NUCLEOTIDE SEQUENCE [LARGE SCALE GENOMIC DNA]</scope>
    <source>
        <strain evidence="3 5">TF05-12AC</strain>
    </source>
</reference>
<keyword evidence="1" id="KW-0472">Membrane</keyword>
<proteinExistence type="predicted"/>
<dbReference type="Proteomes" id="UP000260828">
    <property type="component" value="Unassembled WGS sequence"/>
</dbReference>
<organism evidence="2 4">
    <name type="scientific">Anaerotruncus colihominis</name>
    <dbReference type="NCBI Taxonomy" id="169435"/>
    <lineage>
        <taxon>Bacteria</taxon>
        <taxon>Bacillati</taxon>
        <taxon>Bacillota</taxon>
        <taxon>Clostridia</taxon>
        <taxon>Eubacteriales</taxon>
        <taxon>Oscillospiraceae</taxon>
        <taxon>Anaerotruncus</taxon>
    </lineage>
</organism>
<gene>
    <name evidence="3" type="ORF">DXC40_12395</name>
    <name evidence="2" type="ORF">ERS852551_01910</name>
</gene>
<evidence type="ECO:0000313" key="5">
    <source>
        <dbReference type="Proteomes" id="UP000260828"/>
    </source>
</evidence>
<dbReference type="Proteomes" id="UP000095765">
    <property type="component" value="Unassembled WGS sequence"/>
</dbReference>
<protein>
    <submittedName>
        <fullName evidence="2">Uncharacterized protein</fullName>
    </submittedName>
</protein>
<dbReference type="EMBL" id="QVME01000006">
    <property type="protein sequence ID" value="RGE67026.1"/>
    <property type="molecule type" value="Genomic_DNA"/>
</dbReference>
<feature type="transmembrane region" description="Helical" evidence="1">
    <location>
        <begin position="30"/>
        <end position="54"/>
    </location>
</feature>
<sequence>MDKSPNTPVLSDDVRANRLSGLMNKNHRMIASAFGAAVFVAVVNTLIGATTALAPGILDSLEFGGFGWFYCLVGFIMFVVAAGIHYKSRVCVVIGLVFMIVDTALSDLPGLLKSGNIAYFIMRGVILYALIMGLIGAFQYHSYKRRFSSDPNPTVAALFTRGRFHASAGMILYALLAAACLAIGVFSFLQENQASFDISSWDTYTTADGLVTIPMPSAPEVSTANGIQSMRSLSRKAFVSLDRVASSSLFSGLSADEKEAVLTQMLESGLTGQQLSYDMDAAGPDGTQAYIIADAYHDGALARYEAFFVDDTLYIAMLAADADRDDNQALALLDHFSDAITINR</sequence>
<dbReference type="EMBL" id="CZBE01000012">
    <property type="protein sequence ID" value="CUP77771.1"/>
    <property type="molecule type" value="Genomic_DNA"/>
</dbReference>
<feature type="transmembrane region" description="Helical" evidence="1">
    <location>
        <begin position="66"/>
        <end position="84"/>
    </location>
</feature>
<evidence type="ECO:0000313" key="3">
    <source>
        <dbReference type="EMBL" id="RGE67026.1"/>
    </source>
</evidence>
<evidence type="ECO:0000313" key="2">
    <source>
        <dbReference type="EMBL" id="CUP77771.1"/>
    </source>
</evidence>
<dbReference type="RefSeq" id="WP_055245187.1">
    <property type="nucleotide sequence ID" value="NZ_CAJFJR010000029.1"/>
</dbReference>
<feature type="transmembrane region" description="Helical" evidence="1">
    <location>
        <begin position="117"/>
        <end position="138"/>
    </location>
</feature>
<dbReference type="OrthoDB" id="9910379at2"/>
<keyword evidence="1" id="KW-1133">Transmembrane helix</keyword>
<keyword evidence="1" id="KW-0812">Transmembrane</keyword>
<evidence type="ECO:0000313" key="4">
    <source>
        <dbReference type="Proteomes" id="UP000095765"/>
    </source>
</evidence>
<name>A0A174R0U1_9FIRM</name>
<accession>A0A174R0U1</accession>